<evidence type="ECO:0000313" key="1">
    <source>
        <dbReference type="EMBL" id="JAN62809.1"/>
    </source>
</evidence>
<protein>
    <submittedName>
        <fullName evidence="1">Neurexin IV</fullName>
    </submittedName>
</protein>
<reference evidence="1" key="1">
    <citation type="submission" date="2015-10" db="EMBL/GenBank/DDBJ databases">
        <title>EvidentialGene: Evidence-directed Construction of Complete mRNA Transcriptomes without Genomes.</title>
        <authorList>
            <person name="Gilbert D.G."/>
        </authorList>
    </citation>
    <scope>NUCLEOTIDE SEQUENCE</scope>
</reference>
<name>A0A0P6GNL1_9CRUS</name>
<dbReference type="OrthoDB" id="6364739at2759"/>
<dbReference type="AlphaFoldDB" id="A0A0P6GNL1"/>
<accession>A0A0P6GNL1</accession>
<dbReference type="EMBL" id="GDIQ01031928">
    <property type="protein sequence ID" value="JAN62809.1"/>
    <property type="molecule type" value="Transcribed_RNA"/>
</dbReference>
<organism evidence="1">
    <name type="scientific">Daphnia magna</name>
    <dbReference type="NCBI Taxonomy" id="35525"/>
    <lineage>
        <taxon>Eukaryota</taxon>
        <taxon>Metazoa</taxon>
        <taxon>Ecdysozoa</taxon>
        <taxon>Arthropoda</taxon>
        <taxon>Crustacea</taxon>
        <taxon>Branchiopoda</taxon>
        <taxon>Diplostraca</taxon>
        <taxon>Cladocera</taxon>
        <taxon>Anomopoda</taxon>
        <taxon>Daphniidae</taxon>
        <taxon>Daphnia</taxon>
    </lineage>
</organism>
<proteinExistence type="predicted"/>
<sequence>MDSYLSANCHCLGRFWVIILALLATKQLSDANPIADGISKVTNMKMMEVNFYFEQIFEDMKRLVAVAVNDESRVAMSRTTSAEELMKTPRNRRSLFEDEFPFEISKTCSLTENELKQINKLLQSIGNTKVSSKTCEIEESGPSIIITRSSEHCNQLIESIIMNVNGVKNAFRCLSEMTGVIIDTRYEELKAAYETKVLHLQLQLAGVEKKFDQKFKKAIDKLLKRYHEMEKKMRETLNELHKERLAHSDVNIKLIVKYLESGQIHSAWDMFNAKSMEMSNNNTTAMVKRIIGKAFSDNVQIKNVIKFTGGLKNNVDSMVHGIISVFNEAEKRQILDRDTVNLLFVTIEEAIKTCIDLEGTDSEESRLTLDEHTLDQLIVVNNKMEFLKYIHGQ</sequence>